<dbReference type="Pfam" id="PF00072">
    <property type="entry name" value="Response_reg"/>
    <property type="match status" value="1"/>
</dbReference>
<name>A0A4R9JMI9_9LEPT</name>
<organism evidence="4 5">
    <name type="scientific">Leptospira perdikensis</name>
    <dbReference type="NCBI Taxonomy" id="2484948"/>
    <lineage>
        <taxon>Bacteria</taxon>
        <taxon>Pseudomonadati</taxon>
        <taxon>Spirochaetota</taxon>
        <taxon>Spirochaetia</taxon>
        <taxon>Leptospirales</taxon>
        <taxon>Leptospiraceae</taxon>
        <taxon>Leptospira</taxon>
    </lineage>
</organism>
<dbReference type="Proteomes" id="UP000298125">
    <property type="component" value="Unassembled WGS sequence"/>
</dbReference>
<evidence type="ECO:0000256" key="1">
    <source>
        <dbReference type="ARBA" id="ARBA00022553"/>
    </source>
</evidence>
<dbReference type="AlphaFoldDB" id="A0A4R9JMI9"/>
<dbReference type="PANTHER" id="PTHR44591:SF19">
    <property type="entry name" value="TWO-COMPONENT RESPONSE REGULATOR-RELATED"/>
    <property type="match status" value="1"/>
</dbReference>
<reference evidence="4" key="1">
    <citation type="journal article" date="2019" name="PLoS Negl. Trop. Dis.">
        <title>Revisiting the worldwide diversity of Leptospira species in the environment.</title>
        <authorList>
            <person name="Vincent A.T."/>
            <person name="Schiettekatte O."/>
            <person name="Bourhy P."/>
            <person name="Veyrier F.J."/>
            <person name="Picardeau M."/>
        </authorList>
    </citation>
    <scope>NUCLEOTIDE SEQUENCE [LARGE SCALE GENOMIC DNA]</scope>
    <source>
        <strain evidence="4">201702692</strain>
    </source>
</reference>
<evidence type="ECO:0000313" key="5">
    <source>
        <dbReference type="Proteomes" id="UP000298125"/>
    </source>
</evidence>
<dbReference type="EMBL" id="RQGA01000001">
    <property type="protein sequence ID" value="TGL45857.1"/>
    <property type="molecule type" value="Genomic_DNA"/>
</dbReference>
<evidence type="ECO:0000313" key="4">
    <source>
        <dbReference type="EMBL" id="TGL45857.1"/>
    </source>
</evidence>
<dbReference type="InterPro" id="IPR050595">
    <property type="entry name" value="Bact_response_regulator"/>
</dbReference>
<protein>
    <submittedName>
        <fullName evidence="4">Response regulator</fullName>
    </submittedName>
</protein>
<keyword evidence="5" id="KW-1185">Reference proteome</keyword>
<dbReference type="InterPro" id="IPR011006">
    <property type="entry name" value="CheY-like_superfamily"/>
</dbReference>
<keyword evidence="1 2" id="KW-0597">Phosphoprotein</keyword>
<feature type="modified residue" description="4-aspartylphosphate" evidence="2">
    <location>
        <position position="72"/>
    </location>
</feature>
<dbReference type="GO" id="GO:0000160">
    <property type="term" value="P:phosphorelay signal transduction system"/>
    <property type="evidence" value="ECO:0007669"/>
    <property type="project" value="InterPro"/>
</dbReference>
<dbReference type="OrthoDB" id="9808843at2"/>
<dbReference type="InterPro" id="IPR001789">
    <property type="entry name" value="Sig_transdc_resp-reg_receiver"/>
</dbReference>
<dbReference type="PANTHER" id="PTHR44591">
    <property type="entry name" value="STRESS RESPONSE REGULATOR PROTEIN 1"/>
    <property type="match status" value="1"/>
</dbReference>
<proteinExistence type="predicted"/>
<accession>A0A4R9JMI9</accession>
<comment type="caution">
    <text evidence="4">The sequence shown here is derived from an EMBL/GenBank/DDBJ whole genome shotgun (WGS) entry which is preliminary data.</text>
</comment>
<dbReference type="Gene3D" id="3.40.50.2300">
    <property type="match status" value="1"/>
</dbReference>
<gene>
    <name evidence="4" type="ORF">EHQ49_00275</name>
</gene>
<dbReference type="RefSeq" id="WP_135575183.1">
    <property type="nucleotide sequence ID" value="NZ_RQGA01000001.1"/>
</dbReference>
<evidence type="ECO:0000256" key="2">
    <source>
        <dbReference type="PROSITE-ProRule" id="PRU00169"/>
    </source>
</evidence>
<dbReference type="SUPFAM" id="SSF52172">
    <property type="entry name" value="CheY-like"/>
    <property type="match status" value="1"/>
</dbReference>
<feature type="domain" description="Response regulatory" evidence="3">
    <location>
        <begin position="15"/>
        <end position="138"/>
    </location>
</feature>
<dbReference type="SMART" id="SM00448">
    <property type="entry name" value="REC"/>
    <property type="match status" value="1"/>
</dbReference>
<dbReference type="PROSITE" id="PS50110">
    <property type="entry name" value="RESPONSE_REGULATORY"/>
    <property type="match status" value="1"/>
</dbReference>
<evidence type="ECO:0000259" key="3">
    <source>
        <dbReference type="PROSITE" id="PS50110"/>
    </source>
</evidence>
<sequence>MGIVTENKNTETKNAILFVDDESIILMSMKSQVRHHFGEQYKYLTAENAREAWELLLELEEEGNTVSIIISDWSMPGMNGDEFLKKVHYTYPDIEKVIVTGFADQKSIEDLKSEIGPIVFLKKPWDERELISTISHAMSD</sequence>